<feature type="region of interest" description="Disordered" evidence="1">
    <location>
        <begin position="168"/>
        <end position="194"/>
    </location>
</feature>
<reference evidence="3 4" key="1">
    <citation type="submission" date="2020-10" db="EMBL/GenBank/DDBJ databases">
        <title>Sequencing the genomes of 1000 actinobacteria strains.</title>
        <authorList>
            <person name="Klenk H.-P."/>
        </authorList>
    </citation>
    <scope>NUCLEOTIDE SEQUENCE [LARGE SCALE GENOMIC DNA]</scope>
    <source>
        <strain evidence="3 4">DSM 46744</strain>
    </source>
</reference>
<name>A0ABR9K0J5_9ACTN</name>
<sequence length="194" mass="18993">MTRGITAAAAEALAWWSVLLAGYLALVSAISPTEIAVGAAAAAAGAAAGIAARRVLSSGDAPRESHGAGPGAGGRPGWAARLPAALAWLPPQVAADTVRVLLRGGTGGRWIRLRTAPGPSGRGAAALLVSASPGGFAGAVDPGRRLLLVHRLGPGPSPFERRLARTGLIAEVPPGAENEGAGEGEGDASEGGSP</sequence>
<gene>
    <name evidence="3" type="ORF">H4W34_006181</name>
</gene>
<evidence type="ECO:0008006" key="5">
    <source>
        <dbReference type="Google" id="ProtNLM"/>
    </source>
</evidence>
<accession>A0ABR9K0J5</accession>
<dbReference type="Proteomes" id="UP000627838">
    <property type="component" value="Unassembled WGS sequence"/>
</dbReference>
<protein>
    <recommendedName>
        <fullName evidence="5">Sodium:proton antiporter</fullName>
    </recommendedName>
</protein>
<keyword evidence="4" id="KW-1185">Reference proteome</keyword>
<comment type="caution">
    <text evidence="3">The sequence shown here is derived from an EMBL/GenBank/DDBJ whole genome shotgun (WGS) entry which is preliminary data.</text>
</comment>
<evidence type="ECO:0000256" key="2">
    <source>
        <dbReference type="SAM" id="Phobius"/>
    </source>
</evidence>
<keyword evidence="2" id="KW-0812">Transmembrane</keyword>
<organism evidence="3 4">
    <name type="scientific">Actinomadura algeriensis</name>
    <dbReference type="NCBI Taxonomy" id="1679523"/>
    <lineage>
        <taxon>Bacteria</taxon>
        <taxon>Bacillati</taxon>
        <taxon>Actinomycetota</taxon>
        <taxon>Actinomycetes</taxon>
        <taxon>Streptosporangiales</taxon>
        <taxon>Thermomonosporaceae</taxon>
        <taxon>Actinomadura</taxon>
    </lineage>
</organism>
<keyword evidence="2" id="KW-1133">Transmembrane helix</keyword>
<dbReference type="EMBL" id="JADBDZ010000001">
    <property type="protein sequence ID" value="MBE1536348.1"/>
    <property type="molecule type" value="Genomic_DNA"/>
</dbReference>
<proteinExistence type="predicted"/>
<feature type="transmembrane region" description="Helical" evidence="2">
    <location>
        <begin position="36"/>
        <end position="56"/>
    </location>
</feature>
<dbReference type="RefSeq" id="WP_192762392.1">
    <property type="nucleotide sequence ID" value="NZ_JADBDZ010000001.1"/>
</dbReference>
<evidence type="ECO:0000313" key="4">
    <source>
        <dbReference type="Proteomes" id="UP000627838"/>
    </source>
</evidence>
<evidence type="ECO:0000313" key="3">
    <source>
        <dbReference type="EMBL" id="MBE1536348.1"/>
    </source>
</evidence>
<feature type="transmembrane region" description="Helical" evidence="2">
    <location>
        <begin position="12"/>
        <end position="30"/>
    </location>
</feature>
<evidence type="ECO:0000256" key="1">
    <source>
        <dbReference type="SAM" id="MobiDB-lite"/>
    </source>
</evidence>
<keyword evidence="2" id="KW-0472">Membrane</keyword>